<proteinExistence type="predicted"/>
<keyword evidence="1" id="KW-0732">Signal</keyword>
<reference evidence="2 3" key="1">
    <citation type="submission" date="2024-07" db="EMBL/GenBank/DDBJ databases">
        <title>Novosphingobium kalidii RD2P27.</title>
        <authorList>
            <person name="Sun J.-Q."/>
        </authorList>
    </citation>
    <scope>NUCLEOTIDE SEQUENCE [LARGE SCALE GENOMIC DNA]</scope>
    <source>
        <strain evidence="2 3">RD2P27</strain>
    </source>
</reference>
<dbReference type="RefSeq" id="WP_353985299.1">
    <property type="nucleotide sequence ID" value="NZ_JBEWLY010000023.1"/>
</dbReference>
<feature type="chain" id="PRO_5047418610" evidence="1">
    <location>
        <begin position="25"/>
        <end position="238"/>
    </location>
</feature>
<organism evidence="2 3">
    <name type="scientific">Novosphingobium kalidii</name>
    <dbReference type="NCBI Taxonomy" id="3230299"/>
    <lineage>
        <taxon>Bacteria</taxon>
        <taxon>Pseudomonadati</taxon>
        <taxon>Pseudomonadota</taxon>
        <taxon>Alphaproteobacteria</taxon>
        <taxon>Sphingomonadales</taxon>
        <taxon>Sphingomonadaceae</taxon>
        <taxon>Novosphingobium</taxon>
    </lineage>
</organism>
<evidence type="ECO:0000313" key="3">
    <source>
        <dbReference type="Proteomes" id="UP001548713"/>
    </source>
</evidence>
<dbReference type="EMBL" id="JBEWLY010000023">
    <property type="protein sequence ID" value="MET1756812.1"/>
    <property type="molecule type" value="Genomic_DNA"/>
</dbReference>
<protein>
    <submittedName>
        <fullName evidence="2">Uncharacterized protein</fullName>
    </submittedName>
</protein>
<feature type="signal peptide" evidence="1">
    <location>
        <begin position="1"/>
        <end position="24"/>
    </location>
</feature>
<gene>
    <name evidence="2" type="ORF">ABVV53_15305</name>
</gene>
<comment type="caution">
    <text evidence="2">The sequence shown here is derived from an EMBL/GenBank/DDBJ whole genome shotgun (WGS) entry which is preliminary data.</text>
</comment>
<evidence type="ECO:0000313" key="2">
    <source>
        <dbReference type="EMBL" id="MET1756812.1"/>
    </source>
</evidence>
<name>A0ABV2D4L8_9SPHN</name>
<keyword evidence="3" id="KW-1185">Reference proteome</keyword>
<accession>A0ABV2D4L8</accession>
<evidence type="ECO:0000256" key="1">
    <source>
        <dbReference type="SAM" id="SignalP"/>
    </source>
</evidence>
<dbReference type="Proteomes" id="UP001548713">
    <property type="component" value="Unassembled WGS sequence"/>
</dbReference>
<sequence length="238" mass="26066">MPHMSLVLACSAIALSSLPSAVIAQDAPIIPEPMVFDMVRPLGAKRGELEANTLAERNLSGAHRAVEWAPEVEYAIVDGFAVEAELPFDGARLTDYKLGLQGTFGTFSGGRAIHGVQYLGLYNRASTRWESTLVYVLGYRFDERLSTMMMAGVGDVTFGGSDQTSLIVNHSTFYDLSADTVLGLEVNFKRGGEHRTLVMPQLHQDLTTQLSLQAGVGAVREEHEPWRPRAAVRLIKEF</sequence>